<sequence>MSNHLVFSVWLIMLGAALQWGNIWWTCGVIACGLFTLLLRRRGRTSNTLPEYAAQIPEELFSVPPLIASGPFLEQNELDGQLQQAENRLRHWESHSRNFAFLIAVSGIAAVAVTAWLTSCRQLFTALLLWGSLESILLLFCLGVKRYLRNQLKHRSIDLQSTRAQWLLNHPRPPLCLDRQQDRDHFCRFYPGKAEARWACILTELAGIDFLVYPQDSLRLAAGGGYAQFLQQTARHGLKITGTTFHEVIRSILGQSPSALPEDLAVAGTASAPPLSTFLVKVRKNMLRKNWKSLSEELLLQEIQQRPEMSVRLFCSYWPTREQAVIALAIRELAIQNMDRPATMMCYPNDPAPLLLYVDLDSLESAEFILGMEEKFHIRITDAEAENLLSGSFAEIVEYVQRKQTEPMEKS</sequence>
<comment type="caution">
    <text evidence="2">The sequence shown here is derived from an EMBL/GenBank/DDBJ whole genome shotgun (WGS) entry which is preliminary data.</text>
</comment>
<evidence type="ECO:0000256" key="1">
    <source>
        <dbReference type="SAM" id="Phobius"/>
    </source>
</evidence>
<dbReference type="RefSeq" id="WP_116885789.1">
    <property type="nucleotide sequence ID" value="NZ_CABMMC010000113.1"/>
</dbReference>
<dbReference type="Gene3D" id="1.10.1200.10">
    <property type="entry name" value="ACP-like"/>
    <property type="match status" value="1"/>
</dbReference>
<keyword evidence="1" id="KW-1133">Transmembrane helix</keyword>
<keyword evidence="1" id="KW-0812">Transmembrane</keyword>
<dbReference type="AlphaFoldDB" id="A0A2U1AFE6"/>
<feature type="transmembrane region" description="Helical" evidence="1">
    <location>
        <begin position="20"/>
        <end position="39"/>
    </location>
</feature>
<keyword evidence="1" id="KW-0472">Membrane</keyword>
<organism evidence="2 3">
    <name type="scientific">Victivallis vadensis</name>
    <dbReference type="NCBI Taxonomy" id="172901"/>
    <lineage>
        <taxon>Bacteria</taxon>
        <taxon>Pseudomonadati</taxon>
        <taxon>Lentisphaerota</taxon>
        <taxon>Lentisphaeria</taxon>
        <taxon>Victivallales</taxon>
        <taxon>Victivallaceae</taxon>
        <taxon>Victivallis</taxon>
    </lineage>
</organism>
<name>A0A2U1AFE6_9BACT</name>
<feature type="transmembrane region" description="Helical" evidence="1">
    <location>
        <begin position="98"/>
        <end position="117"/>
    </location>
</feature>
<accession>A0A2U1AFE6</accession>
<reference evidence="2 3" key="1">
    <citation type="submission" date="2018-04" db="EMBL/GenBank/DDBJ databases">
        <title>Genomic Encyclopedia of Type Strains, Phase IV (KMG-IV): sequencing the most valuable type-strain genomes for metagenomic binning, comparative biology and taxonomic classification.</title>
        <authorList>
            <person name="Goeker M."/>
        </authorList>
    </citation>
    <scope>NUCLEOTIDE SEQUENCE [LARGE SCALE GENOMIC DNA]</scope>
    <source>
        <strain evidence="2 3">DSM 14823</strain>
    </source>
</reference>
<feature type="transmembrane region" description="Helical" evidence="1">
    <location>
        <begin position="123"/>
        <end position="144"/>
    </location>
</feature>
<dbReference type="GeneID" id="78297055"/>
<dbReference type="EMBL" id="QEKH01000044">
    <property type="protein sequence ID" value="PVY35130.1"/>
    <property type="molecule type" value="Genomic_DNA"/>
</dbReference>
<protein>
    <submittedName>
        <fullName evidence="2">Acyl carrier protein</fullName>
    </submittedName>
</protein>
<gene>
    <name evidence="2" type="ORF">C8D82_14424</name>
</gene>
<evidence type="ECO:0000313" key="2">
    <source>
        <dbReference type="EMBL" id="PVY35130.1"/>
    </source>
</evidence>
<keyword evidence="3" id="KW-1185">Reference proteome</keyword>
<dbReference type="SUPFAM" id="SSF47336">
    <property type="entry name" value="ACP-like"/>
    <property type="match status" value="1"/>
</dbReference>
<dbReference type="InterPro" id="IPR036736">
    <property type="entry name" value="ACP-like_sf"/>
</dbReference>
<proteinExistence type="predicted"/>
<dbReference type="Proteomes" id="UP000245959">
    <property type="component" value="Unassembled WGS sequence"/>
</dbReference>
<evidence type="ECO:0000313" key="3">
    <source>
        <dbReference type="Proteomes" id="UP000245959"/>
    </source>
</evidence>